<keyword evidence="3" id="KW-1185">Reference proteome</keyword>
<evidence type="ECO:0000313" key="3">
    <source>
        <dbReference type="Proteomes" id="UP001497516"/>
    </source>
</evidence>
<sequence length="84" mass="9114">MAAGGVVFICCCRELRSGFPEHLCAGLREAGLTAVMGGGDLPKGVNMRDAIRWAIEDSSFSVVILSREFASSQFRLDKVVHIKE</sequence>
<dbReference type="Gene3D" id="3.40.50.10140">
    <property type="entry name" value="Toll/interleukin-1 receptor homology (TIR) domain"/>
    <property type="match status" value="1"/>
</dbReference>
<accession>A0AAV2CHM4</accession>
<protein>
    <recommendedName>
        <fullName evidence="1">TIR domain-containing protein</fullName>
    </recommendedName>
</protein>
<reference evidence="2 3" key="1">
    <citation type="submission" date="2024-04" db="EMBL/GenBank/DDBJ databases">
        <authorList>
            <person name="Fracassetti M."/>
        </authorList>
    </citation>
    <scope>NUCLEOTIDE SEQUENCE [LARGE SCALE GENOMIC DNA]</scope>
</reference>
<dbReference type="SUPFAM" id="SSF52200">
    <property type="entry name" value="Toll/Interleukin receptor TIR domain"/>
    <property type="match status" value="1"/>
</dbReference>
<name>A0AAV2CHM4_9ROSI</name>
<dbReference type="PROSITE" id="PS50104">
    <property type="entry name" value="TIR"/>
    <property type="match status" value="1"/>
</dbReference>
<dbReference type="Proteomes" id="UP001497516">
    <property type="component" value="Chromosome 1"/>
</dbReference>
<dbReference type="AlphaFoldDB" id="A0AAV2CHM4"/>
<evidence type="ECO:0000259" key="1">
    <source>
        <dbReference type="PROSITE" id="PS50104"/>
    </source>
</evidence>
<dbReference type="InterPro" id="IPR000157">
    <property type="entry name" value="TIR_dom"/>
</dbReference>
<evidence type="ECO:0000313" key="2">
    <source>
        <dbReference type="EMBL" id="CAL1355328.1"/>
    </source>
</evidence>
<organism evidence="2 3">
    <name type="scientific">Linum trigynum</name>
    <dbReference type="NCBI Taxonomy" id="586398"/>
    <lineage>
        <taxon>Eukaryota</taxon>
        <taxon>Viridiplantae</taxon>
        <taxon>Streptophyta</taxon>
        <taxon>Embryophyta</taxon>
        <taxon>Tracheophyta</taxon>
        <taxon>Spermatophyta</taxon>
        <taxon>Magnoliopsida</taxon>
        <taxon>eudicotyledons</taxon>
        <taxon>Gunneridae</taxon>
        <taxon>Pentapetalae</taxon>
        <taxon>rosids</taxon>
        <taxon>fabids</taxon>
        <taxon>Malpighiales</taxon>
        <taxon>Linaceae</taxon>
        <taxon>Linum</taxon>
    </lineage>
</organism>
<dbReference type="InterPro" id="IPR035897">
    <property type="entry name" value="Toll_tir_struct_dom_sf"/>
</dbReference>
<dbReference type="GO" id="GO:0007165">
    <property type="term" value="P:signal transduction"/>
    <property type="evidence" value="ECO:0007669"/>
    <property type="project" value="InterPro"/>
</dbReference>
<dbReference type="Pfam" id="PF01582">
    <property type="entry name" value="TIR"/>
    <property type="match status" value="1"/>
</dbReference>
<proteinExistence type="predicted"/>
<gene>
    <name evidence="2" type="ORF">LTRI10_LOCUS3097</name>
</gene>
<dbReference type="EMBL" id="OZ034813">
    <property type="protein sequence ID" value="CAL1355328.1"/>
    <property type="molecule type" value="Genomic_DNA"/>
</dbReference>
<feature type="domain" description="TIR" evidence="1">
    <location>
        <begin position="3"/>
        <end position="84"/>
    </location>
</feature>